<dbReference type="Proteomes" id="UP000435649">
    <property type="component" value="Unassembled WGS sequence"/>
</dbReference>
<dbReference type="InterPro" id="IPR013780">
    <property type="entry name" value="Glyco_hydro_b"/>
</dbReference>
<name>A0A844G7I1_9BACT</name>
<dbReference type="InterPro" id="IPR055235">
    <property type="entry name" value="ASD1_cat"/>
</dbReference>
<dbReference type="Pfam" id="PF22848">
    <property type="entry name" value="ASD1_dom"/>
    <property type="match status" value="1"/>
</dbReference>
<dbReference type="RefSeq" id="WP_154419409.1">
    <property type="nucleotide sequence ID" value="NZ_VUNS01000018.1"/>
</dbReference>
<dbReference type="Gene3D" id="3.20.20.80">
    <property type="entry name" value="Glycosidases"/>
    <property type="match status" value="1"/>
</dbReference>
<gene>
    <name evidence="3" type="ORF">FYJ85_15255</name>
</gene>
<keyword evidence="1" id="KW-0732">Signal</keyword>
<accession>A0A844G7I1</accession>
<evidence type="ECO:0000256" key="1">
    <source>
        <dbReference type="SAM" id="SignalP"/>
    </source>
</evidence>
<dbReference type="SUPFAM" id="SSF51445">
    <property type="entry name" value="(Trans)glycosidases"/>
    <property type="match status" value="1"/>
</dbReference>
<evidence type="ECO:0000313" key="4">
    <source>
        <dbReference type="Proteomes" id="UP000435649"/>
    </source>
</evidence>
<dbReference type="GO" id="GO:0000272">
    <property type="term" value="P:polysaccharide catabolic process"/>
    <property type="evidence" value="ECO:0007669"/>
    <property type="project" value="TreeGrafter"/>
</dbReference>
<dbReference type="EMBL" id="VUNS01000018">
    <property type="protein sequence ID" value="MST98398.1"/>
    <property type="molecule type" value="Genomic_DNA"/>
</dbReference>
<dbReference type="PANTHER" id="PTHR43576:SF3">
    <property type="entry name" value="ALPHA-L-ARABINOFURANOSIDASE C"/>
    <property type="match status" value="1"/>
</dbReference>
<feature type="signal peptide" evidence="1">
    <location>
        <begin position="1"/>
        <end position="18"/>
    </location>
</feature>
<evidence type="ECO:0000313" key="3">
    <source>
        <dbReference type="EMBL" id="MST98398.1"/>
    </source>
</evidence>
<dbReference type="Gene3D" id="2.60.40.1180">
    <property type="entry name" value="Golgi alpha-mannosidase II"/>
    <property type="match status" value="1"/>
</dbReference>
<sequence>MIRLAMLGALLFPLLAPAALTVENGADNRLKIKEDGVELFLKDDIVLMDAAWKGLVSPMSGKPVAEQSDGAAVTSWKSEKGTVIRRVTASPEKVSVVWEYEFAPDIPGGRYIELTMIGIADNFVLPETAGSGNALGSSKSGFTVATKKTPELVLNFKGSPSAWALQDHRGTAWLRNLRLWHFRDYTPKGVRGKACLTIGGTRADIADADDTGAGTEYDNVRLALPLQVTDRSLPAVVTVDPAEVIRKYDGAMFGLNYDWPGMARVNPYTEAAKPGTPFDGNYRKELAGVPLPLNRAAGSDSQFFQWKKTLGPFEGRAPHKTIGWGAEVPQKYGLLEWIASTRRLDPAAQFVWVVNMVRETPEDARDLAEFLTGGPDTVWGRKRIGLGFREPVAPVIWELGNELDYSANSLYTGEHYSAECKKFIAAIRSVIPDAKFAAHAVTAPWNERSEGKWPEFNRIVLRELGPELSYISFHPYYRGMPPSAIAPYIESLRQDIAACPNPKIRIFISEHGKWPPGSEPNWKRNWYQTHALIGCLDTAEWIIYCLSRPEIAAMTYHNMSAGPWGLIYKDEKGRYFGTGITDLFRLLGKVPYGSEVVASGVTGEYTAFNADQSYSAAAMKSADGETLYLLLNNMLPTTERPTEFRISGGSWKLKSAEALSAPNLHSHNSAEERPIAIAPLKVETGVPLSKLTIPAKSLVLLTLTK</sequence>
<feature type="chain" id="PRO_5032270902" description="Alpha-L-arabinofuranosidase 1 catalytic domain-containing protein" evidence="1">
    <location>
        <begin position="19"/>
        <end position="705"/>
    </location>
</feature>
<reference evidence="3 4" key="1">
    <citation type="submission" date="2019-08" db="EMBL/GenBank/DDBJ databases">
        <title>In-depth cultivation of the pig gut microbiome towards novel bacterial diversity and tailored functional studies.</title>
        <authorList>
            <person name="Wylensek D."/>
            <person name="Hitch T.C.A."/>
            <person name="Clavel T."/>
        </authorList>
    </citation>
    <scope>NUCLEOTIDE SEQUENCE [LARGE SCALE GENOMIC DNA]</scope>
    <source>
        <strain evidence="3 4">BBE-744-WT-12</strain>
    </source>
</reference>
<dbReference type="InterPro" id="IPR017853">
    <property type="entry name" value="GH"/>
</dbReference>
<comment type="caution">
    <text evidence="3">The sequence shown here is derived from an EMBL/GenBank/DDBJ whole genome shotgun (WGS) entry which is preliminary data.</text>
</comment>
<proteinExistence type="predicted"/>
<keyword evidence="4" id="KW-1185">Reference proteome</keyword>
<organism evidence="3 4">
    <name type="scientific">Victivallis lenta</name>
    <dbReference type="NCBI Taxonomy" id="2606640"/>
    <lineage>
        <taxon>Bacteria</taxon>
        <taxon>Pseudomonadati</taxon>
        <taxon>Lentisphaerota</taxon>
        <taxon>Lentisphaeria</taxon>
        <taxon>Victivallales</taxon>
        <taxon>Victivallaceae</taxon>
        <taxon>Victivallis</taxon>
    </lineage>
</organism>
<dbReference type="AlphaFoldDB" id="A0A844G7I1"/>
<evidence type="ECO:0000259" key="2">
    <source>
        <dbReference type="Pfam" id="PF22848"/>
    </source>
</evidence>
<protein>
    <recommendedName>
        <fullName evidence="2">Alpha-L-arabinofuranosidase 1 catalytic domain-containing protein</fullName>
    </recommendedName>
</protein>
<dbReference type="PANTHER" id="PTHR43576">
    <property type="entry name" value="ALPHA-L-ARABINOFURANOSIDASE C-RELATED"/>
    <property type="match status" value="1"/>
</dbReference>
<feature type="domain" description="Alpha-L-arabinofuranosidase 1 catalytic" evidence="2">
    <location>
        <begin position="301"/>
        <end position="441"/>
    </location>
</feature>